<keyword evidence="1" id="KW-0119">Carbohydrate metabolism</keyword>
<gene>
    <name evidence="1" type="primary">anmK</name>
    <name evidence="2" type="ORF">DFQ15_11171</name>
</gene>
<dbReference type="GO" id="GO:0016301">
    <property type="term" value="F:kinase activity"/>
    <property type="evidence" value="ECO:0007669"/>
    <property type="project" value="UniProtKB-KW"/>
</dbReference>
<dbReference type="PANTHER" id="PTHR30605">
    <property type="entry name" value="ANHYDRO-N-ACETYLMURAMIC ACID KINASE"/>
    <property type="match status" value="1"/>
</dbReference>
<dbReference type="Gene3D" id="3.30.420.40">
    <property type="match status" value="2"/>
</dbReference>
<dbReference type="GO" id="GO:0009254">
    <property type="term" value="P:peptidoglycan turnover"/>
    <property type="evidence" value="ECO:0007669"/>
    <property type="project" value="UniProtKB-UniRule"/>
</dbReference>
<dbReference type="RefSeq" id="WP_110465657.1">
    <property type="nucleotide sequence ID" value="NZ_JAMOFZ010000011.1"/>
</dbReference>
<comment type="catalytic activity">
    <reaction evidence="1">
        <text>1,6-anhydro-N-acetyl-beta-muramate + ATP + H2O = N-acetyl-D-muramate 6-phosphate + ADP + H(+)</text>
        <dbReference type="Rhea" id="RHEA:24952"/>
        <dbReference type="ChEBI" id="CHEBI:15377"/>
        <dbReference type="ChEBI" id="CHEBI:15378"/>
        <dbReference type="ChEBI" id="CHEBI:30616"/>
        <dbReference type="ChEBI" id="CHEBI:58690"/>
        <dbReference type="ChEBI" id="CHEBI:58722"/>
        <dbReference type="ChEBI" id="CHEBI:456216"/>
        <dbReference type="EC" id="2.7.1.170"/>
    </reaction>
</comment>
<accession>A0A318SHR5</accession>
<sequence length="377" mass="39308">MTTDSLYIGLMSGTSMDGVDGVLVRLPADDAVPAQVLHHTAVDMPGPLRRELMALNTSGPDELHRAALAANALTNLYADVVLRLLGAGGRAASDVRAIGAHGQTVRHQPQAFDGTGYTLQLQNPSLLAERTGIDVVADFRNRDLAAGGQGAPLVPAFHRRWFGRPDAAVAVLNLGGIANISLVAAGDRGGAATGFDCGPGNAMLDHWCQRHLGLPFDADGAWGVTGRVLPALLADLMTTPFFDQPPPRSTGRDLFHPAWLDQHLVRHPGADPVDVQATLVELTVQACAASATSYGKDGTDLIVCGGGAFNGALMAGLARALPGMRVVSSAQFGLPPLQVEATAFAWLAQRWVERRPGNLPSVTGAAGPRVLGALYPA</sequence>
<comment type="caution">
    <text evidence="2">The sequence shown here is derived from an EMBL/GenBank/DDBJ whole genome shotgun (WGS) entry which is preliminary data.</text>
</comment>
<dbReference type="SUPFAM" id="SSF53067">
    <property type="entry name" value="Actin-like ATPase domain"/>
    <property type="match status" value="1"/>
</dbReference>
<comment type="pathway">
    <text evidence="1">Cell wall biogenesis; peptidoglycan recycling.</text>
</comment>
<dbReference type="HAMAP" id="MF_01270">
    <property type="entry name" value="AnhMurNAc_kinase"/>
    <property type="match status" value="1"/>
</dbReference>
<keyword evidence="3" id="KW-1185">Reference proteome</keyword>
<organism evidence="2 3">
    <name type="scientific">Xylophilus ampelinus</name>
    <dbReference type="NCBI Taxonomy" id="54067"/>
    <lineage>
        <taxon>Bacteria</taxon>
        <taxon>Pseudomonadati</taxon>
        <taxon>Pseudomonadota</taxon>
        <taxon>Betaproteobacteria</taxon>
        <taxon>Burkholderiales</taxon>
        <taxon>Xylophilus</taxon>
    </lineage>
</organism>
<name>A0A318SHR5_9BURK</name>
<comment type="function">
    <text evidence="1">Catalyzes the specific phosphorylation of 1,6-anhydro-N-acetylmuramic acid (anhMurNAc) with the simultaneous cleavage of the 1,6-anhydro ring, generating MurNAc-6-P. Is required for the utilization of anhMurNAc either imported from the medium or derived from its own cell wall murein, and thus plays a role in cell wall recycling.</text>
</comment>
<dbReference type="InterPro" id="IPR043129">
    <property type="entry name" value="ATPase_NBD"/>
</dbReference>
<evidence type="ECO:0000313" key="2">
    <source>
        <dbReference type="EMBL" id="PYE77927.1"/>
    </source>
</evidence>
<keyword evidence="1" id="KW-0808">Transferase</keyword>
<protein>
    <recommendedName>
        <fullName evidence="1">Anhydro-N-acetylmuramic acid kinase</fullName>
        <ecNumber evidence="1">2.7.1.170</ecNumber>
    </recommendedName>
    <alternativeName>
        <fullName evidence="1">AnhMurNAc kinase</fullName>
    </alternativeName>
</protein>
<dbReference type="EMBL" id="QJTC01000011">
    <property type="protein sequence ID" value="PYE77927.1"/>
    <property type="molecule type" value="Genomic_DNA"/>
</dbReference>
<dbReference type="InterPro" id="IPR005338">
    <property type="entry name" value="Anhydro_N_Ac-Mur_kinase"/>
</dbReference>
<comment type="similarity">
    <text evidence="1">Belongs to the anhydro-N-acetylmuramic acid kinase family.</text>
</comment>
<dbReference type="UniPathway" id="UPA00343"/>
<dbReference type="NCBIfam" id="NF007139">
    <property type="entry name" value="PRK09585.1-3"/>
    <property type="match status" value="1"/>
</dbReference>
<feature type="binding site" evidence="1">
    <location>
        <begin position="13"/>
        <end position="20"/>
    </location>
    <ligand>
        <name>ATP</name>
        <dbReference type="ChEBI" id="CHEBI:30616"/>
    </ligand>
</feature>
<dbReference type="AlphaFoldDB" id="A0A318SHR5"/>
<dbReference type="OrthoDB" id="9763949at2"/>
<keyword evidence="1 2" id="KW-0418">Kinase</keyword>
<comment type="pathway">
    <text evidence="1">Amino-sugar metabolism; 1,6-anhydro-N-acetylmuramate degradation.</text>
</comment>
<dbReference type="GO" id="GO:0005524">
    <property type="term" value="F:ATP binding"/>
    <property type="evidence" value="ECO:0007669"/>
    <property type="project" value="UniProtKB-UniRule"/>
</dbReference>
<dbReference type="PANTHER" id="PTHR30605:SF0">
    <property type="entry name" value="ANHYDRO-N-ACETYLMURAMIC ACID KINASE"/>
    <property type="match status" value="1"/>
</dbReference>
<dbReference type="GO" id="GO:0006040">
    <property type="term" value="P:amino sugar metabolic process"/>
    <property type="evidence" value="ECO:0007669"/>
    <property type="project" value="InterPro"/>
</dbReference>
<dbReference type="UniPathway" id="UPA00544"/>
<dbReference type="EC" id="2.7.1.170" evidence="1"/>
<dbReference type="Pfam" id="PF03702">
    <property type="entry name" value="AnmK"/>
    <property type="match status" value="1"/>
</dbReference>
<evidence type="ECO:0000313" key="3">
    <source>
        <dbReference type="Proteomes" id="UP000247540"/>
    </source>
</evidence>
<dbReference type="Proteomes" id="UP000247540">
    <property type="component" value="Unassembled WGS sequence"/>
</dbReference>
<keyword evidence="1" id="KW-0067">ATP-binding</keyword>
<evidence type="ECO:0000256" key="1">
    <source>
        <dbReference type="HAMAP-Rule" id="MF_01270"/>
    </source>
</evidence>
<reference evidence="2 3" key="1">
    <citation type="submission" date="2018-06" db="EMBL/GenBank/DDBJ databases">
        <title>Genomic Encyclopedia of Type Strains, Phase III (KMG-III): the genomes of soil and plant-associated and newly described type strains.</title>
        <authorList>
            <person name="Whitman W."/>
        </authorList>
    </citation>
    <scope>NUCLEOTIDE SEQUENCE [LARGE SCALE GENOMIC DNA]</scope>
    <source>
        <strain evidence="2 3">CECT 7646</strain>
    </source>
</reference>
<dbReference type="GO" id="GO:0016773">
    <property type="term" value="F:phosphotransferase activity, alcohol group as acceptor"/>
    <property type="evidence" value="ECO:0007669"/>
    <property type="project" value="UniProtKB-UniRule"/>
</dbReference>
<dbReference type="GO" id="GO:0097175">
    <property type="term" value="P:1,6-anhydro-N-acetyl-beta-muramic acid catabolic process"/>
    <property type="evidence" value="ECO:0007669"/>
    <property type="project" value="UniProtKB-UniRule"/>
</dbReference>
<proteinExistence type="inferred from homology"/>
<keyword evidence="1" id="KW-0547">Nucleotide-binding</keyword>
<dbReference type="CDD" id="cd24050">
    <property type="entry name" value="ASKHA_NBD_ANMK"/>
    <property type="match status" value="1"/>
</dbReference>